<sequence>MWVYKSRPGSLPYLGCTTQATGNTGKPVDGELLQYLSPLGWEHINLTGDYVWRQNRRLEEEKFRPLRLPRKTLARMKGTFPS</sequence>
<organism evidence="2 3">
    <name type="scientific">Pseudomonas frederiksbergensis</name>
    <dbReference type="NCBI Taxonomy" id="104087"/>
    <lineage>
        <taxon>Bacteria</taxon>
        <taxon>Pseudomonadati</taxon>
        <taxon>Pseudomonadota</taxon>
        <taxon>Gammaproteobacteria</taxon>
        <taxon>Pseudomonadales</taxon>
        <taxon>Pseudomonadaceae</taxon>
        <taxon>Pseudomonas</taxon>
    </lineage>
</organism>
<evidence type="ECO:0000313" key="3">
    <source>
        <dbReference type="Proteomes" id="UP000030949"/>
    </source>
</evidence>
<feature type="domain" description="Tn3 transposase DDE" evidence="1">
    <location>
        <begin position="17"/>
        <end position="50"/>
    </location>
</feature>
<reference evidence="2 3" key="1">
    <citation type="submission" date="2015-03" db="EMBL/GenBank/DDBJ databases">
        <title>Pseudomonas frederiksbergensis hydrocarbon degrader.</title>
        <authorList>
            <person name="Brown L.M."/>
            <person name="Ruiz O.N."/>
            <person name="Mueller S."/>
            <person name="Gunasekera T.S."/>
        </authorList>
    </citation>
    <scope>NUCLEOTIDE SEQUENCE [LARGE SCALE GENOMIC DNA]</scope>
    <source>
        <strain evidence="2 3">SI8</strain>
    </source>
</reference>
<protein>
    <submittedName>
        <fullName evidence="2">Transposase</fullName>
    </submittedName>
</protein>
<dbReference type="EMBL" id="JQGJ02000021">
    <property type="protein sequence ID" value="KKK07897.1"/>
    <property type="molecule type" value="Genomic_DNA"/>
</dbReference>
<accession>A0A0U1PQI7</accession>
<dbReference type="InterPro" id="IPR002513">
    <property type="entry name" value="Tn3_Tnp_DDE_dom"/>
</dbReference>
<name>A0A0U1PQI7_9PSED</name>
<dbReference type="GO" id="GO:0004803">
    <property type="term" value="F:transposase activity"/>
    <property type="evidence" value="ECO:0007669"/>
    <property type="project" value="InterPro"/>
</dbReference>
<dbReference type="Proteomes" id="UP000030949">
    <property type="component" value="Unassembled WGS sequence"/>
</dbReference>
<proteinExistence type="predicted"/>
<comment type="caution">
    <text evidence="2">The sequence shown here is derived from an EMBL/GenBank/DDBJ whole genome shotgun (WGS) entry which is preliminary data.</text>
</comment>
<evidence type="ECO:0000313" key="2">
    <source>
        <dbReference type="EMBL" id="KKK07897.1"/>
    </source>
</evidence>
<gene>
    <name evidence="2" type="ORF">JZ00_31160</name>
</gene>
<dbReference type="Pfam" id="PF01526">
    <property type="entry name" value="DDE_Tnp_Tn3"/>
    <property type="match status" value="1"/>
</dbReference>
<dbReference type="AlphaFoldDB" id="A0A0U1PQI7"/>
<dbReference type="GO" id="GO:0006313">
    <property type="term" value="P:DNA transposition"/>
    <property type="evidence" value="ECO:0007669"/>
    <property type="project" value="InterPro"/>
</dbReference>
<evidence type="ECO:0000259" key="1">
    <source>
        <dbReference type="Pfam" id="PF01526"/>
    </source>
</evidence>